<evidence type="ECO:0000313" key="3">
    <source>
        <dbReference type="Proteomes" id="UP000006671"/>
    </source>
</evidence>
<reference evidence="2 3" key="1">
    <citation type="journal article" date="2010" name="Cell">
        <title>The genome of Naegleria gruberi illuminates early eukaryotic versatility.</title>
        <authorList>
            <person name="Fritz-Laylin L.K."/>
            <person name="Prochnik S.E."/>
            <person name="Ginger M.L."/>
            <person name="Dacks J.B."/>
            <person name="Carpenter M.L."/>
            <person name="Field M.C."/>
            <person name="Kuo A."/>
            <person name="Paredez A."/>
            <person name="Chapman J."/>
            <person name="Pham J."/>
            <person name="Shu S."/>
            <person name="Neupane R."/>
            <person name="Cipriano M."/>
            <person name="Mancuso J."/>
            <person name="Tu H."/>
            <person name="Salamov A."/>
            <person name="Lindquist E."/>
            <person name="Shapiro H."/>
            <person name="Lucas S."/>
            <person name="Grigoriev I.V."/>
            <person name="Cande W.Z."/>
            <person name="Fulton C."/>
            <person name="Rokhsar D.S."/>
            <person name="Dawson S.C."/>
        </authorList>
    </citation>
    <scope>NUCLEOTIDE SEQUENCE [LARGE SCALE GENOMIC DNA]</scope>
    <source>
        <strain evidence="2 3">NEG-M</strain>
    </source>
</reference>
<evidence type="ECO:0000313" key="2">
    <source>
        <dbReference type="EMBL" id="EFC37599.1"/>
    </source>
</evidence>
<dbReference type="RefSeq" id="XP_002670343.1">
    <property type="nucleotide sequence ID" value="XM_002670297.1"/>
</dbReference>
<gene>
    <name evidence="2" type="ORF">NAEGRDRAFT_53602</name>
</gene>
<sequence>MQTVFKTVAFAVILLTFLITSCAASVKILTSTTRIKPDQIMEIDINRSGYVDQVIPFSMKQQEGYFIVASGPNQIHSVDSSNHVDSFMLNIAMSSKWMTMGVVETCVGGLFTPQYNLLNLVYSGEELGKSYIVQVNLKNLTQIVEVISLGANSQVIDVHENRELSVLHILVKKAQSLSLFTFDPKNNLLREQGYPLMTTGKVAFMKDTGIFVGIGNSTYSHLLLVDPYSLKIIDGQDLDSFGIFNIQSLSCFNSMISIVYSKFATRNIVYRYEAASKALYSMGGLFYATIKRFSNCEMFSDQAKVVCVNNNREIVKVPISSNEETNYYPIESAENDLSKAFTQMDDEGQLLLYIPQNYATDDGSFRIAVYNYAKFE</sequence>
<protein>
    <submittedName>
        <fullName evidence="2">Predicted protein</fullName>
    </submittedName>
</protein>
<accession>D2VZW3</accession>
<dbReference type="PROSITE" id="PS51257">
    <property type="entry name" value="PROKAR_LIPOPROTEIN"/>
    <property type="match status" value="1"/>
</dbReference>
<name>D2VZW3_NAEGR</name>
<feature type="chain" id="PRO_5003038914" evidence="1">
    <location>
        <begin position="25"/>
        <end position="376"/>
    </location>
</feature>
<dbReference type="GeneID" id="8857550"/>
<dbReference type="InParanoid" id="D2VZW3"/>
<organism evidence="3">
    <name type="scientific">Naegleria gruberi</name>
    <name type="common">Amoeba</name>
    <dbReference type="NCBI Taxonomy" id="5762"/>
    <lineage>
        <taxon>Eukaryota</taxon>
        <taxon>Discoba</taxon>
        <taxon>Heterolobosea</taxon>
        <taxon>Tetramitia</taxon>
        <taxon>Eutetramitia</taxon>
        <taxon>Vahlkampfiidae</taxon>
        <taxon>Naegleria</taxon>
    </lineage>
</organism>
<feature type="signal peptide" evidence="1">
    <location>
        <begin position="1"/>
        <end position="24"/>
    </location>
</feature>
<keyword evidence="3" id="KW-1185">Reference proteome</keyword>
<keyword evidence="1" id="KW-0732">Signal</keyword>
<dbReference type="VEuPathDB" id="AmoebaDB:NAEGRDRAFT_53602"/>
<dbReference type="AlphaFoldDB" id="D2VZW3"/>
<evidence type="ECO:0000256" key="1">
    <source>
        <dbReference type="SAM" id="SignalP"/>
    </source>
</evidence>
<dbReference type="Proteomes" id="UP000006671">
    <property type="component" value="Unassembled WGS sequence"/>
</dbReference>
<proteinExistence type="predicted"/>
<dbReference type="OrthoDB" id="10469749at2759"/>
<dbReference type="EMBL" id="GG738916">
    <property type="protein sequence ID" value="EFC37599.1"/>
    <property type="molecule type" value="Genomic_DNA"/>
</dbReference>
<dbReference type="KEGG" id="ngr:NAEGRDRAFT_53602"/>